<sequence length="484" mass="54577">MHHALLLPEIVAAIIKSDSSEPGYLHTCLLVNRLFSEEARRLLWYGCGSRYNSATAGHVTPGIRQLAEISQHSRQRAQIYANFVNILNFAEPRESWPYGDEAQWHHDLACLQYPQLQEVSFFPSKEAASLNKGDVVVRYAQPSLCHFELFAGSELSDAFLDELRTNCPKLQHLELSSSGYNTTTPDALLRFLTTFDSLTSLTMQIEVAQDLWTREAFRVVGQYANLEFLNISLVHDAWIQGEETLFPAMKHLYTSISTSGLGLLSHHMPNLSTLHAKLLHPCNSMEALASYPRLKDLKVTLSEVTRFTGADLLLIAENCPELQSIEVGHDGPRPSAEGLDDSMMESIARNIPNIQEFKLHKVDTEALTLESIKSLGRHCPKLKDLSLSYVSIDWEDGDELISDSIWCLNLELHSELHTRLWPDDYDEDGDGEAPVSREQIIGMAEHFGRRFPSMEYFYLSGGGEGEEVFNEIPYGLRLSSHLLR</sequence>
<proteinExistence type="predicted"/>
<evidence type="ECO:0000313" key="1">
    <source>
        <dbReference type="EMBL" id="KAK8132391.1"/>
    </source>
</evidence>
<name>A0AAW0RC82_9PEZI</name>
<protein>
    <recommendedName>
        <fullName evidence="3">F-box domain-containing protein</fullName>
    </recommendedName>
</protein>
<dbReference type="PANTHER" id="PTHR13382">
    <property type="entry name" value="MITOCHONDRIAL ATP SYNTHASE COUPLING FACTOR B"/>
    <property type="match status" value="1"/>
</dbReference>
<dbReference type="EMBL" id="JAQQWP010000001">
    <property type="protein sequence ID" value="KAK8132391.1"/>
    <property type="molecule type" value="Genomic_DNA"/>
</dbReference>
<dbReference type="AlphaFoldDB" id="A0AAW0RC82"/>
<dbReference type="SUPFAM" id="SSF52047">
    <property type="entry name" value="RNI-like"/>
    <property type="match status" value="1"/>
</dbReference>
<dbReference type="InterPro" id="IPR032675">
    <property type="entry name" value="LRR_dom_sf"/>
</dbReference>
<reference evidence="1 2" key="1">
    <citation type="submission" date="2023-01" db="EMBL/GenBank/DDBJ databases">
        <title>Analysis of 21 Apiospora genomes using comparative genomics revels a genus with tremendous synthesis potential of carbohydrate active enzymes and secondary metabolites.</title>
        <authorList>
            <person name="Sorensen T."/>
        </authorList>
    </citation>
    <scope>NUCLEOTIDE SEQUENCE [LARGE SCALE GENOMIC DNA]</scope>
    <source>
        <strain evidence="1 2">CBS 117206</strain>
    </source>
</reference>
<evidence type="ECO:0000313" key="2">
    <source>
        <dbReference type="Proteomes" id="UP001392437"/>
    </source>
</evidence>
<dbReference type="GO" id="GO:0005737">
    <property type="term" value="C:cytoplasm"/>
    <property type="evidence" value="ECO:0007669"/>
    <property type="project" value="TreeGrafter"/>
</dbReference>
<organism evidence="1 2">
    <name type="scientific">Apiospora kogelbergensis</name>
    <dbReference type="NCBI Taxonomy" id="1337665"/>
    <lineage>
        <taxon>Eukaryota</taxon>
        <taxon>Fungi</taxon>
        <taxon>Dikarya</taxon>
        <taxon>Ascomycota</taxon>
        <taxon>Pezizomycotina</taxon>
        <taxon>Sordariomycetes</taxon>
        <taxon>Xylariomycetidae</taxon>
        <taxon>Amphisphaeriales</taxon>
        <taxon>Apiosporaceae</taxon>
        <taxon>Apiospora</taxon>
    </lineage>
</organism>
<gene>
    <name evidence="1" type="ORF">PG999_000564</name>
</gene>
<keyword evidence="2" id="KW-1185">Reference proteome</keyword>
<evidence type="ECO:0008006" key="3">
    <source>
        <dbReference type="Google" id="ProtNLM"/>
    </source>
</evidence>
<dbReference type="InterPro" id="IPR050648">
    <property type="entry name" value="F-box_LRR-repeat"/>
</dbReference>
<dbReference type="Gene3D" id="3.80.10.10">
    <property type="entry name" value="Ribonuclease Inhibitor"/>
    <property type="match status" value="1"/>
</dbReference>
<accession>A0AAW0RC82</accession>
<comment type="caution">
    <text evidence="1">The sequence shown here is derived from an EMBL/GenBank/DDBJ whole genome shotgun (WGS) entry which is preliminary data.</text>
</comment>
<dbReference type="Proteomes" id="UP001392437">
    <property type="component" value="Unassembled WGS sequence"/>
</dbReference>